<dbReference type="SUPFAM" id="SSF110857">
    <property type="entry name" value="Gamma-glutamyl cyclotransferase-like"/>
    <property type="match status" value="1"/>
</dbReference>
<accession>A0A1R3RV99</accession>
<dbReference type="EMBL" id="KV907496">
    <property type="protein sequence ID" value="OOF98401.1"/>
    <property type="molecule type" value="Genomic_DNA"/>
</dbReference>
<gene>
    <name evidence="4" type="ORF">ASPCADRAFT_128551</name>
</gene>
<organism evidence="4 5">
    <name type="scientific">Aspergillus carbonarius (strain ITEM 5010)</name>
    <dbReference type="NCBI Taxonomy" id="602072"/>
    <lineage>
        <taxon>Eukaryota</taxon>
        <taxon>Fungi</taxon>
        <taxon>Dikarya</taxon>
        <taxon>Ascomycota</taxon>
        <taxon>Pezizomycotina</taxon>
        <taxon>Eurotiomycetes</taxon>
        <taxon>Eurotiomycetidae</taxon>
        <taxon>Eurotiales</taxon>
        <taxon>Aspergillaceae</taxon>
        <taxon>Aspergillus</taxon>
        <taxon>Aspergillus subgen. Circumdati</taxon>
    </lineage>
</organism>
<feature type="region of interest" description="Disordered" evidence="2">
    <location>
        <begin position="1"/>
        <end position="26"/>
    </location>
</feature>
<dbReference type="VEuPathDB" id="FungiDB:ASPCADRAFT_128551"/>
<sequence>MSHSHQDQRLPHGRAIPSMEDNSSRYPRDYQQALSNKLTREEVTHLLNKRGCAPRFVYGVLMLPTVLSHYLNASQTENIAKQMTPATLQGHKLYQIGPGSTPVMLPSSNPLDIVEGMLIFGLDADQRNAIYETESGLMDLVNVQVNFTQVDSMLQEHVILSQRVVDAGAFVWVGARDGLMPLGESAWSVDEFLDSQFYENMCLSRRTSMMELREKFVSDLLENIL</sequence>
<dbReference type="AlphaFoldDB" id="A0A1R3RV99"/>
<keyword evidence="5" id="KW-1185">Reference proteome</keyword>
<feature type="domain" description="Gamma-glutamylcyclotransferase AIG2-like" evidence="3">
    <location>
        <begin position="56"/>
        <end position="147"/>
    </location>
</feature>
<evidence type="ECO:0000259" key="3">
    <source>
        <dbReference type="Pfam" id="PF06094"/>
    </source>
</evidence>
<evidence type="ECO:0000256" key="1">
    <source>
        <dbReference type="ARBA" id="ARBA00008861"/>
    </source>
</evidence>
<dbReference type="InterPro" id="IPR036568">
    <property type="entry name" value="GGCT-like_sf"/>
</dbReference>
<dbReference type="OMA" id="ANMTQAS"/>
<name>A0A1R3RV99_ASPC5</name>
<dbReference type="OrthoDB" id="1044435at2759"/>
<dbReference type="PANTHER" id="PTHR31544">
    <property type="entry name" value="AIG2-LIKE PROTEIN D"/>
    <property type="match status" value="1"/>
</dbReference>
<dbReference type="InterPro" id="IPR045038">
    <property type="entry name" value="AIG2-like"/>
</dbReference>
<protein>
    <recommendedName>
        <fullName evidence="3">Gamma-glutamylcyclotransferase AIG2-like domain-containing protein</fullName>
    </recommendedName>
</protein>
<comment type="similarity">
    <text evidence="1">Belongs to the gamma-glutamylcyclotransferase family.</text>
</comment>
<evidence type="ECO:0000256" key="2">
    <source>
        <dbReference type="SAM" id="MobiDB-lite"/>
    </source>
</evidence>
<feature type="compositionally biased region" description="Basic and acidic residues" evidence="2">
    <location>
        <begin position="1"/>
        <end position="10"/>
    </location>
</feature>
<proteinExistence type="inferred from homology"/>
<dbReference type="PANTHER" id="PTHR31544:SF2">
    <property type="entry name" value="AIG2-LIKE PROTEIN D"/>
    <property type="match status" value="1"/>
</dbReference>
<dbReference type="Gene3D" id="3.10.490.10">
    <property type="entry name" value="Gamma-glutamyl cyclotransferase-like"/>
    <property type="match status" value="1"/>
</dbReference>
<dbReference type="Proteomes" id="UP000188318">
    <property type="component" value="Unassembled WGS sequence"/>
</dbReference>
<evidence type="ECO:0000313" key="4">
    <source>
        <dbReference type="EMBL" id="OOF98401.1"/>
    </source>
</evidence>
<evidence type="ECO:0000313" key="5">
    <source>
        <dbReference type="Proteomes" id="UP000188318"/>
    </source>
</evidence>
<dbReference type="Pfam" id="PF06094">
    <property type="entry name" value="GGACT"/>
    <property type="match status" value="1"/>
</dbReference>
<dbReference type="InterPro" id="IPR009288">
    <property type="entry name" value="AIG2-like_dom"/>
</dbReference>
<reference evidence="5" key="1">
    <citation type="journal article" date="2017" name="Genome Biol.">
        <title>Comparative genomics reveals high biological diversity and specific adaptations in the industrially and medically important fungal genus Aspergillus.</title>
        <authorList>
            <person name="de Vries R.P."/>
            <person name="Riley R."/>
            <person name="Wiebenga A."/>
            <person name="Aguilar-Osorio G."/>
            <person name="Amillis S."/>
            <person name="Uchima C.A."/>
            <person name="Anderluh G."/>
            <person name="Asadollahi M."/>
            <person name="Askin M."/>
            <person name="Barry K."/>
            <person name="Battaglia E."/>
            <person name="Bayram O."/>
            <person name="Benocci T."/>
            <person name="Braus-Stromeyer S.A."/>
            <person name="Caldana C."/>
            <person name="Canovas D."/>
            <person name="Cerqueira G.C."/>
            <person name="Chen F."/>
            <person name="Chen W."/>
            <person name="Choi C."/>
            <person name="Clum A."/>
            <person name="Dos Santos R.A."/>
            <person name="Damasio A.R."/>
            <person name="Diallinas G."/>
            <person name="Emri T."/>
            <person name="Fekete E."/>
            <person name="Flipphi M."/>
            <person name="Freyberg S."/>
            <person name="Gallo A."/>
            <person name="Gournas C."/>
            <person name="Habgood R."/>
            <person name="Hainaut M."/>
            <person name="Harispe M.L."/>
            <person name="Henrissat B."/>
            <person name="Hilden K.S."/>
            <person name="Hope R."/>
            <person name="Hossain A."/>
            <person name="Karabika E."/>
            <person name="Karaffa L."/>
            <person name="Karanyi Z."/>
            <person name="Krasevec N."/>
            <person name="Kuo A."/>
            <person name="Kusch H."/>
            <person name="LaButti K."/>
            <person name="Lagendijk E.L."/>
            <person name="Lapidus A."/>
            <person name="Levasseur A."/>
            <person name="Lindquist E."/>
            <person name="Lipzen A."/>
            <person name="Logrieco A.F."/>
            <person name="MacCabe A."/>
            <person name="Maekelae M.R."/>
            <person name="Malavazi I."/>
            <person name="Melin P."/>
            <person name="Meyer V."/>
            <person name="Mielnichuk N."/>
            <person name="Miskei M."/>
            <person name="Molnar A.P."/>
            <person name="Mule G."/>
            <person name="Ngan C.Y."/>
            <person name="Orejas M."/>
            <person name="Orosz E."/>
            <person name="Ouedraogo J.P."/>
            <person name="Overkamp K.M."/>
            <person name="Park H.-S."/>
            <person name="Perrone G."/>
            <person name="Piumi F."/>
            <person name="Punt P.J."/>
            <person name="Ram A.F."/>
            <person name="Ramon A."/>
            <person name="Rauscher S."/>
            <person name="Record E."/>
            <person name="Riano-Pachon D.M."/>
            <person name="Robert V."/>
            <person name="Roehrig J."/>
            <person name="Ruller R."/>
            <person name="Salamov A."/>
            <person name="Salih N.S."/>
            <person name="Samson R.A."/>
            <person name="Sandor E."/>
            <person name="Sanguinetti M."/>
            <person name="Schuetze T."/>
            <person name="Sepcic K."/>
            <person name="Shelest E."/>
            <person name="Sherlock G."/>
            <person name="Sophianopoulou V."/>
            <person name="Squina F.M."/>
            <person name="Sun H."/>
            <person name="Susca A."/>
            <person name="Todd R.B."/>
            <person name="Tsang A."/>
            <person name="Unkles S.E."/>
            <person name="van de Wiele N."/>
            <person name="van Rossen-Uffink D."/>
            <person name="Oliveira J.V."/>
            <person name="Vesth T.C."/>
            <person name="Visser J."/>
            <person name="Yu J.-H."/>
            <person name="Zhou M."/>
            <person name="Andersen M.R."/>
            <person name="Archer D.B."/>
            <person name="Baker S.E."/>
            <person name="Benoit I."/>
            <person name="Brakhage A.A."/>
            <person name="Braus G.H."/>
            <person name="Fischer R."/>
            <person name="Frisvad J.C."/>
            <person name="Goldman G.H."/>
            <person name="Houbraken J."/>
            <person name="Oakley B."/>
            <person name="Pocsi I."/>
            <person name="Scazzocchio C."/>
            <person name="Seiboth B."/>
            <person name="vanKuyk P.A."/>
            <person name="Wortman J."/>
            <person name="Dyer P.S."/>
            <person name="Grigoriev I.V."/>
        </authorList>
    </citation>
    <scope>NUCLEOTIDE SEQUENCE [LARGE SCALE GENOMIC DNA]</scope>
    <source>
        <strain evidence="5">ITEM 5010</strain>
    </source>
</reference>